<dbReference type="PANTHER" id="PTHR39160:SF4">
    <property type="entry name" value="RESUSCITATION-PROMOTING FACTOR RPFB"/>
    <property type="match status" value="1"/>
</dbReference>
<dbReference type="InterPro" id="IPR051933">
    <property type="entry name" value="Resuscitation_pf_RpfB"/>
</dbReference>
<organism evidence="3 4">
    <name type="scientific">Marinicrinis lubricantis</name>
    <dbReference type="NCBI Taxonomy" id="2086470"/>
    <lineage>
        <taxon>Bacteria</taxon>
        <taxon>Bacillati</taxon>
        <taxon>Bacillota</taxon>
        <taxon>Bacilli</taxon>
        <taxon>Bacillales</taxon>
        <taxon>Paenibacillaceae</taxon>
    </lineage>
</organism>
<dbReference type="CDD" id="cd22786">
    <property type="entry name" value="DPBB_YuiC-like"/>
    <property type="match status" value="1"/>
</dbReference>
<keyword evidence="4" id="KW-1185">Reference proteome</keyword>
<gene>
    <name evidence="3" type="ORF">ACFPXP_05930</name>
</gene>
<dbReference type="RefSeq" id="WP_379893267.1">
    <property type="nucleotide sequence ID" value="NZ_CBCSCT010000019.1"/>
</dbReference>
<dbReference type="EMBL" id="JBHSQV010000034">
    <property type="protein sequence ID" value="MFC5985970.1"/>
    <property type="molecule type" value="Genomic_DNA"/>
</dbReference>
<dbReference type="InterPro" id="IPR010611">
    <property type="entry name" value="3D_dom"/>
</dbReference>
<protein>
    <submittedName>
        <fullName evidence="3">3D domain-containing protein</fullName>
    </submittedName>
</protein>
<proteinExistence type="predicted"/>
<accession>A0ABW1ILL1</accession>
<dbReference type="InterPro" id="IPR036908">
    <property type="entry name" value="RlpA-like_sf"/>
</dbReference>
<feature type="domain" description="3D" evidence="2">
    <location>
        <begin position="154"/>
        <end position="215"/>
    </location>
</feature>
<evidence type="ECO:0000259" key="2">
    <source>
        <dbReference type="Pfam" id="PF06725"/>
    </source>
</evidence>
<name>A0ABW1ILL1_9BACL</name>
<evidence type="ECO:0000313" key="4">
    <source>
        <dbReference type="Proteomes" id="UP001596250"/>
    </source>
</evidence>
<dbReference type="Pfam" id="PF06725">
    <property type="entry name" value="3D"/>
    <property type="match status" value="1"/>
</dbReference>
<evidence type="ECO:0000313" key="3">
    <source>
        <dbReference type="EMBL" id="MFC5985970.1"/>
    </source>
</evidence>
<reference evidence="4" key="1">
    <citation type="journal article" date="2019" name="Int. J. Syst. Evol. Microbiol.">
        <title>The Global Catalogue of Microorganisms (GCM) 10K type strain sequencing project: providing services to taxonomists for standard genome sequencing and annotation.</title>
        <authorList>
            <consortium name="The Broad Institute Genomics Platform"/>
            <consortium name="The Broad Institute Genome Sequencing Center for Infectious Disease"/>
            <person name="Wu L."/>
            <person name="Ma J."/>
        </authorList>
    </citation>
    <scope>NUCLEOTIDE SEQUENCE [LARGE SCALE GENOMIC DNA]</scope>
    <source>
        <strain evidence="4">CCM 8749</strain>
    </source>
</reference>
<dbReference type="Proteomes" id="UP001596250">
    <property type="component" value="Unassembled WGS sequence"/>
</dbReference>
<dbReference type="Gene3D" id="2.40.40.10">
    <property type="entry name" value="RlpA-like domain"/>
    <property type="match status" value="1"/>
</dbReference>
<evidence type="ECO:0000256" key="1">
    <source>
        <dbReference type="ARBA" id="ARBA00022729"/>
    </source>
</evidence>
<dbReference type="SUPFAM" id="SSF50685">
    <property type="entry name" value="Barwin-like endoglucanases"/>
    <property type="match status" value="1"/>
</dbReference>
<keyword evidence="1" id="KW-0732">Signal</keyword>
<dbReference type="PANTHER" id="PTHR39160">
    <property type="entry name" value="CELL WALL-BINDING PROTEIN YOCH"/>
    <property type="match status" value="1"/>
</dbReference>
<sequence length="237" mass="26699">MSSSIRSANKWVSLLMLAVLWTTLGRMERDPYDQSQSSQDVLQRQQQAATLNQHSVRSDYYSKILLANSNLAKSHPPEVNTVKMSNASYQQTIKPIKPVSQMTHEELMQHYRAVEVIATGYSAGVESTGKDPDHPSYGITYSGVKVKRDKETISTIAADLSVFPLGTVLWIPGYGYGIVADIGSAIKGHKIDLYFQSKDAVYKEWGKKQLQVYIIEEGEGKLTEEMFRQKNETYRII</sequence>
<comment type="caution">
    <text evidence="3">The sequence shown here is derived from an EMBL/GenBank/DDBJ whole genome shotgun (WGS) entry which is preliminary data.</text>
</comment>